<comment type="pathway">
    <text evidence="1 10">Nucleoside biosynthesis; alpha-ribazole biosynthesis; alpha-ribazole from 5,6-dimethylbenzimidazole: step 1/2.</text>
</comment>
<dbReference type="EC" id="2.4.2.21" evidence="3 10"/>
<dbReference type="AlphaFoldDB" id="A0A231UX00"/>
<dbReference type="InterPro" id="IPR023195">
    <property type="entry name" value="Nict_dMeBzImd_PRibTrfase_N"/>
</dbReference>
<dbReference type="RefSeq" id="WP_094077308.1">
    <property type="nucleotide sequence ID" value="NZ_NBYO01000002.1"/>
</dbReference>
<reference evidence="12" key="1">
    <citation type="journal article" date="2017" name="Int. J. Syst. Evol. Microbiol.">
        <title>Notoacmeibacter marinus gen. nov., sp. nov., isolated from the gut of a limpet and proposal of Notoacmeibacteraceae fam. nov. in the order Rhizobiales of the class Alphaproteobacteria.</title>
        <authorList>
            <person name="Huang Z."/>
            <person name="Guo F."/>
            <person name="Lai Q."/>
        </authorList>
    </citation>
    <scope>NUCLEOTIDE SEQUENCE [LARGE SCALE GENOMIC DNA]</scope>
    <source>
        <strain evidence="12">XMTR2A4</strain>
    </source>
</reference>
<dbReference type="UniPathway" id="UPA00061">
    <property type="reaction ID" value="UER00516"/>
</dbReference>
<dbReference type="CDD" id="cd02439">
    <property type="entry name" value="DMB-PRT_CobT"/>
    <property type="match status" value="1"/>
</dbReference>
<gene>
    <name evidence="10" type="primary">cobT</name>
    <name evidence="11" type="ORF">B7H23_10195</name>
</gene>
<evidence type="ECO:0000256" key="10">
    <source>
        <dbReference type="HAMAP-Rule" id="MF_00230"/>
    </source>
</evidence>
<evidence type="ECO:0000256" key="3">
    <source>
        <dbReference type="ARBA" id="ARBA00011991"/>
    </source>
</evidence>
<dbReference type="GO" id="GO:0008939">
    <property type="term" value="F:nicotinate-nucleotide-dimethylbenzimidazole phosphoribosyltransferase activity"/>
    <property type="evidence" value="ECO:0007669"/>
    <property type="project" value="UniProtKB-UniRule"/>
</dbReference>
<keyword evidence="6 10" id="KW-0328">Glycosyltransferase</keyword>
<evidence type="ECO:0000313" key="12">
    <source>
        <dbReference type="Proteomes" id="UP000215405"/>
    </source>
</evidence>
<dbReference type="NCBIfam" id="TIGR03160">
    <property type="entry name" value="cobT_DBIPRT"/>
    <property type="match status" value="1"/>
</dbReference>
<evidence type="ECO:0000256" key="7">
    <source>
        <dbReference type="ARBA" id="ARBA00022679"/>
    </source>
</evidence>
<organism evidence="11 12">
    <name type="scientific">Notoacmeibacter marinus</name>
    <dbReference type="NCBI Taxonomy" id="1876515"/>
    <lineage>
        <taxon>Bacteria</taxon>
        <taxon>Pseudomonadati</taxon>
        <taxon>Pseudomonadota</taxon>
        <taxon>Alphaproteobacteria</taxon>
        <taxon>Hyphomicrobiales</taxon>
        <taxon>Notoacmeibacteraceae</taxon>
        <taxon>Notoacmeibacter</taxon>
    </lineage>
</organism>
<dbReference type="Proteomes" id="UP000215405">
    <property type="component" value="Unassembled WGS sequence"/>
</dbReference>
<dbReference type="InterPro" id="IPR017846">
    <property type="entry name" value="Nict_dMeBzImd_PRibTrfase_bact"/>
</dbReference>
<comment type="caution">
    <text evidence="11">The sequence shown here is derived from an EMBL/GenBank/DDBJ whole genome shotgun (WGS) entry which is preliminary data.</text>
</comment>
<evidence type="ECO:0000256" key="1">
    <source>
        <dbReference type="ARBA" id="ARBA00005049"/>
    </source>
</evidence>
<dbReference type="NCBIfam" id="NF000996">
    <property type="entry name" value="PRK00105.1"/>
    <property type="match status" value="1"/>
</dbReference>
<dbReference type="InterPro" id="IPR036087">
    <property type="entry name" value="Nict_dMeBzImd_PRibTrfase_sf"/>
</dbReference>
<dbReference type="EMBL" id="NBYO01000002">
    <property type="protein sequence ID" value="OXT00483.1"/>
    <property type="molecule type" value="Genomic_DNA"/>
</dbReference>
<dbReference type="Gene3D" id="3.40.50.10210">
    <property type="match status" value="1"/>
</dbReference>
<comment type="similarity">
    <text evidence="2 10">Belongs to the CobT family.</text>
</comment>
<dbReference type="GO" id="GO:0009236">
    <property type="term" value="P:cobalamin biosynthetic process"/>
    <property type="evidence" value="ECO:0007669"/>
    <property type="project" value="UniProtKB-UniRule"/>
</dbReference>
<comment type="function">
    <text evidence="10">Catalyzes the synthesis of alpha-ribazole-5'-phosphate from nicotinate mononucleotide (NAMN) and 5,6-dimethylbenzimidazole (DMB).</text>
</comment>
<proteinExistence type="inferred from homology"/>
<evidence type="ECO:0000256" key="9">
    <source>
        <dbReference type="ARBA" id="ARBA00047340"/>
    </source>
</evidence>
<dbReference type="PANTHER" id="PTHR43463:SF1">
    <property type="entry name" value="NICOTINATE-NUCLEOTIDE--DIMETHYLBENZIMIDAZOLE PHOSPHORIBOSYLTRANSFERASE"/>
    <property type="match status" value="1"/>
</dbReference>
<evidence type="ECO:0000256" key="8">
    <source>
        <dbReference type="ARBA" id="ARBA00030686"/>
    </source>
</evidence>
<accession>A0A231UX00</accession>
<dbReference type="PANTHER" id="PTHR43463">
    <property type="entry name" value="NICOTINATE-NUCLEOTIDE--DIMETHYLBENZIMIDAZOLE PHOSPHORIBOSYLTRANSFERASE"/>
    <property type="match status" value="1"/>
</dbReference>
<keyword evidence="5 10" id="KW-0169">Cobalamin biosynthesis</keyword>
<dbReference type="HAMAP" id="MF_00230">
    <property type="entry name" value="CobT"/>
    <property type="match status" value="1"/>
</dbReference>
<protein>
    <recommendedName>
        <fullName evidence="4 10">Nicotinate-nucleotide--dimethylbenzimidazole phosphoribosyltransferase</fullName>
        <shortName evidence="10">NN:DBI PRT</shortName>
        <ecNumber evidence="3 10">2.4.2.21</ecNumber>
    </recommendedName>
    <alternativeName>
        <fullName evidence="8 10">N(1)-alpha-phosphoribosyltransferase</fullName>
    </alternativeName>
</protein>
<evidence type="ECO:0000256" key="6">
    <source>
        <dbReference type="ARBA" id="ARBA00022676"/>
    </source>
</evidence>
<name>A0A231UX00_9HYPH</name>
<feature type="active site" description="Proton acceptor" evidence="10">
    <location>
        <position position="303"/>
    </location>
</feature>
<dbReference type="Pfam" id="PF02277">
    <property type="entry name" value="DBI_PRT"/>
    <property type="match status" value="1"/>
</dbReference>
<comment type="catalytic activity">
    <reaction evidence="9 10">
        <text>5,6-dimethylbenzimidazole + nicotinate beta-D-ribonucleotide = alpha-ribazole 5'-phosphate + nicotinate + H(+)</text>
        <dbReference type="Rhea" id="RHEA:11196"/>
        <dbReference type="ChEBI" id="CHEBI:15378"/>
        <dbReference type="ChEBI" id="CHEBI:15890"/>
        <dbReference type="ChEBI" id="CHEBI:32544"/>
        <dbReference type="ChEBI" id="CHEBI:57502"/>
        <dbReference type="ChEBI" id="CHEBI:57918"/>
        <dbReference type="EC" id="2.4.2.21"/>
    </reaction>
</comment>
<evidence type="ECO:0000256" key="4">
    <source>
        <dbReference type="ARBA" id="ARBA00015486"/>
    </source>
</evidence>
<keyword evidence="7 10" id="KW-0808">Transferase</keyword>
<evidence type="ECO:0000256" key="2">
    <source>
        <dbReference type="ARBA" id="ARBA00007110"/>
    </source>
</evidence>
<keyword evidence="12" id="KW-1185">Reference proteome</keyword>
<evidence type="ECO:0000313" key="11">
    <source>
        <dbReference type="EMBL" id="OXT00483.1"/>
    </source>
</evidence>
<dbReference type="InterPro" id="IPR003200">
    <property type="entry name" value="Nict_dMeBzImd_PRibTrfase"/>
</dbReference>
<evidence type="ECO:0000256" key="5">
    <source>
        <dbReference type="ARBA" id="ARBA00022573"/>
    </source>
</evidence>
<dbReference type="Gene3D" id="1.10.1610.10">
    <property type="match status" value="1"/>
</dbReference>
<sequence length="337" mass="35298">MFENLDAIAEAVRNLPETDQSAAAQAAERQMQLTKPAGSLGRLEDLAVWLAGWQRSEKPRLETVVTLVFAGNHGVAMRGVSAFPPDVTNQMVANFEHGGAAINQLCRLAGSELKVIALQLDEPADDFTQGPSLSERQFLEAVNAGYDAVPEDADLVCIGEMGIGNTTAAAGVAYGLFEGAAEDWAGRGTGVDDSGLQRKIDVLNEGYEANRDLLHSSLGALRAFGGRELAAMFGAALACRTKSVALVVDGYVSTAAVAPLFAMNPHGLDHAVFAHQSAEQAHQRLVARFGQTPLLDLGMRLGEASGAAVAVLILRAAIETHNGMATFAEAGVSESAS</sequence>
<dbReference type="SUPFAM" id="SSF52733">
    <property type="entry name" value="Nicotinate mononucleotide:5,6-dimethylbenzimidazole phosphoribosyltransferase (CobT)"/>
    <property type="match status" value="1"/>
</dbReference>